<accession>A0A6H9YCM7</accession>
<sequence>MITWRKSSYSGSATTQSDCVELARLPGAIGVRDSKAADAGHLSLSAKSFADLIARVKRGEESP</sequence>
<name>A0A6H9YCM7_9ACTN</name>
<dbReference type="InterPro" id="IPR007278">
    <property type="entry name" value="DUF397"/>
</dbReference>
<dbReference type="Pfam" id="PF04149">
    <property type="entry name" value="DUF397"/>
    <property type="match status" value="1"/>
</dbReference>
<evidence type="ECO:0000313" key="2">
    <source>
        <dbReference type="EMBL" id="KAB2342930.1"/>
    </source>
</evidence>
<comment type="caution">
    <text evidence="2">The sequence shown here is derived from an EMBL/GenBank/DDBJ whole genome shotgun (WGS) entry which is preliminary data.</text>
</comment>
<evidence type="ECO:0000313" key="3">
    <source>
        <dbReference type="Proteomes" id="UP000468735"/>
    </source>
</evidence>
<dbReference type="RefSeq" id="WP_151566313.1">
    <property type="nucleotide sequence ID" value="NZ_WBMT01000020.1"/>
</dbReference>
<organism evidence="2 3">
    <name type="scientific">Actinomadura rudentiformis</name>
    <dbReference type="NCBI Taxonomy" id="359158"/>
    <lineage>
        <taxon>Bacteria</taxon>
        <taxon>Bacillati</taxon>
        <taxon>Actinomycetota</taxon>
        <taxon>Actinomycetes</taxon>
        <taxon>Streptosporangiales</taxon>
        <taxon>Thermomonosporaceae</taxon>
        <taxon>Actinomadura</taxon>
    </lineage>
</organism>
<dbReference type="EMBL" id="WBMT01000020">
    <property type="protein sequence ID" value="KAB2342930.1"/>
    <property type="molecule type" value="Genomic_DNA"/>
</dbReference>
<evidence type="ECO:0000259" key="1">
    <source>
        <dbReference type="Pfam" id="PF04149"/>
    </source>
</evidence>
<feature type="domain" description="DUF397" evidence="1">
    <location>
        <begin position="3"/>
        <end position="57"/>
    </location>
</feature>
<proteinExistence type="predicted"/>
<dbReference type="AlphaFoldDB" id="A0A6H9YCM7"/>
<reference evidence="2 3" key="1">
    <citation type="submission" date="2019-09" db="EMBL/GenBank/DDBJ databases">
        <title>Actinomadura physcomitrii sp. nov., a novel actinomycete isolated from moss [Physcomitrium sphaericum (Ludw) Fuernr].</title>
        <authorList>
            <person name="Zhuang X."/>
            <person name="Liu C."/>
        </authorList>
    </citation>
    <scope>NUCLEOTIDE SEQUENCE [LARGE SCALE GENOMIC DNA]</scope>
    <source>
        <strain evidence="2 3">HMC1</strain>
    </source>
</reference>
<keyword evidence="3" id="KW-1185">Reference proteome</keyword>
<gene>
    <name evidence="2" type="ORF">F8566_35790</name>
</gene>
<dbReference type="Proteomes" id="UP000468735">
    <property type="component" value="Unassembled WGS sequence"/>
</dbReference>
<protein>
    <submittedName>
        <fullName evidence="2">DUF397 domain-containing protein</fullName>
    </submittedName>
</protein>
<dbReference type="OrthoDB" id="3430276at2"/>